<dbReference type="EMBL" id="LGRX02010112">
    <property type="protein sequence ID" value="KAK3270951.1"/>
    <property type="molecule type" value="Genomic_DNA"/>
</dbReference>
<sequence>MGAYQDILFEGDIISLINPENGKLYIAASGEDNVFELLSAPDGFSVSHPSALLKVRRQGDFVGFSSAVANDAFLQPRRRSPHKLVFYSTKCGIWEEWEISGVSAVVQTGSFINVQVLTLRPRRIEKFQVSVGIIHQAQAPLTSHANRALFHSGSQETGQSHVGSSTLAARRHHQDYVHADAVHLQPTAAPRSVYLPRPPPAAAVPSVEYAWQPMRINGQTTWGMVPRPLQRTNTSSSMVGTLLGPSSPERGGSSGLRLAAGLPEIERSMYLIQRCAHHRLYRFSNRPVHAAMVAWMRYMDRVRWMQLYMSKAEEHYRQHLIYTACRAWAKMVGFNWRVRNIHAQMLERITRNTAGWAIASWQQFMIICITSRRLSQ</sequence>
<proteinExistence type="predicted"/>
<feature type="non-terminal residue" evidence="1">
    <location>
        <position position="376"/>
    </location>
</feature>
<keyword evidence="2" id="KW-1185">Reference proteome</keyword>
<dbReference type="AlphaFoldDB" id="A0AAE0G4V3"/>
<evidence type="ECO:0000313" key="2">
    <source>
        <dbReference type="Proteomes" id="UP001190700"/>
    </source>
</evidence>
<organism evidence="1 2">
    <name type="scientific">Cymbomonas tetramitiformis</name>
    <dbReference type="NCBI Taxonomy" id="36881"/>
    <lineage>
        <taxon>Eukaryota</taxon>
        <taxon>Viridiplantae</taxon>
        <taxon>Chlorophyta</taxon>
        <taxon>Pyramimonadophyceae</taxon>
        <taxon>Pyramimonadales</taxon>
        <taxon>Pyramimonadaceae</taxon>
        <taxon>Cymbomonas</taxon>
    </lineage>
</organism>
<reference evidence="1 2" key="1">
    <citation type="journal article" date="2015" name="Genome Biol. Evol.">
        <title>Comparative Genomics of a Bacterivorous Green Alga Reveals Evolutionary Causalities and Consequences of Phago-Mixotrophic Mode of Nutrition.</title>
        <authorList>
            <person name="Burns J.A."/>
            <person name="Paasch A."/>
            <person name="Narechania A."/>
            <person name="Kim E."/>
        </authorList>
    </citation>
    <scope>NUCLEOTIDE SEQUENCE [LARGE SCALE GENOMIC DNA]</scope>
    <source>
        <strain evidence="1 2">PLY_AMNH</strain>
    </source>
</reference>
<dbReference type="Proteomes" id="UP001190700">
    <property type="component" value="Unassembled WGS sequence"/>
</dbReference>
<gene>
    <name evidence="1" type="ORF">CYMTET_20675</name>
</gene>
<name>A0AAE0G4V3_9CHLO</name>
<evidence type="ECO:0000313" key="1">
    <source>
        <dbReference type="EMBL" id="KAK3270951.1"/>
    </source>
</evidence>
<protein>
    <submittedName>
        <fullName evidence="1">Uncharacterized protein</fullName>
    </submittedName>
</protein>
<accession>A0AAE0G4V3</accession>
<comment type="caution">
    <text evidence="1">The sequence shown here is derived from an EMBL/GenBank/DDBJ whole genome shotgun (WGS) entry which is preliminary data.</text>
</comment>